<dbReference type="PANTHER" id="PTHR21198:SF7">
    <property type="entry name" value="ASPARTATE-GLUTAMATE RACEMASE FAMILY"/>
    <property type="match status" value="1"/>
</dbReference>
<evidence type="ECO:0000256" key="2">
    <source>
        <dbReference type="ARBA" id="ARBA00023235"/>
    </source>
</evidence>
<evidence type="ECO:0000313" key="4">
    <source>
        <dbReference type="Proteomes" id="UP000277294"/>
    </source>
</evidence>
<reference evidence="3 4" key="1">
    <citation type="submission" date="2018-10" db="EMBL/GenBank/DDBJ databases">
        <authorList>
            <person name="Criscuolo A."/>
        </authorList>
    </citation>
    <scope>NUCLEOTIDE SEQUENCE [LARGE SCALE GENOMIC DNA]</scope>
    <source>
        <strain evidence="3">DnA1</strain>
    </source>
</reference>
<proteinExistence type="inferred from homology"/>
<dbReference type="Proteomes" id="UP000277294">
    <property type="component" value="Unassembled WGS sequence"/>
</dbReference>
<name>A0A3P4B716_9BURK</name>
<protein>
    <submittedName>
        <fullName evidence="3">Aspartate racemase</fullName>
        <ecNumber evidence="3">5.1.1.13</ecNumber>
    </submittedName>
</protein>
<dbReference type="OrthoDB" id="9803739at2"/>
<dbReference type="Pfam" id="PF01177">
    <property type="entry name" value="Asp_Glu_race"/>
    <property type="match status" value="1"/>
</dbReference>
<evidence type="ECO:0000313" key="3">
    <source>
        <dbReference type="EMBL" id="VCU71400.1"/>
    </source>
</evidence>
<keyword evidence="2 3" id="KW-0413">Isomerase</keyword>
<dbReference type="NCBIfam" id="TIGR00035">
    <property type="entry name" value="asp_race"/>
    <property type="match status" value="1"/>
</dbReference>
<sequence>MKPDNGVLAHGAGRASPPRLVGVLGGMGPLATVDFMQRLIDLAGAGTDQQHIPAVVAQIPQIPDRVGAILSATESPLPQLTESLRRLERAGADLIVMPCNTAHYWYPELAAATDLPFLNIVDAVIDVLAGHGLEPGSRVGLLATRATLAAGVYAERDGVQFVAPEESELRDLLLPCIALVKEGRVQEAGGLLTQCVASMRARGVEHIVLGCTELPLALKAAGMSLDDGFVDSTTALAQAAIAAARAGPA</sequence>
<keyword evidence="4" id="KW-1185">Reference proteome</keyword>
<dbReference type="PANTHER" id="PTHR21198">
    <property type="entry name" value="GLUTAMATE RACEMASE"/>
    <property type="match status" value="1"/>
</dbReference>
<organism evidence="3 4">
    <name type="scientific">Pigmentiphaga humi</name>
    <dbReference type="NCBI Taxonomy" id="2478468"/>
    <lineage>
        <taxon>Bacteria</taxon>
        <taxon>Pseudomonadati</taxon>
        <taxon>Pseudomonadota</taxon>
        <taxon>Betaproteobacteria</taxon>
        <taxon>Burkholderiales</taxon>
        <taxon>Alcaligenaceae</taxon>
        <taxon>Pigmentiphaga</taxon>
    </lineage>
</organism>
<evidence type="ECO:0000256" key="1">
    <source>
        <dbReference type="ARBA" id="ARBA00007847"/>
    </source>
</evidence>
<dbReference type="SUPFAM" id="SSF53681">
    <property type="entry name" value="Aspartate/glutamate racemase"/>
    <property type="match status" value="2"/>
</dbReference>
<dbReference type="AlphaFoldDB" id="A0A3P4B716"/>
<dbReference type="GO" id="GO:0047689">
    <property type="term" value="F:aspartate racemase activity"/>
    <property type="evidence" value="ECO:0007669"/>
    <property type="project" value="UniProtKB-EC"/>
</dbReference>
<dbReference type="PROSITE" id="PS00923">
    <property type="entry name" value="ASP_GLU_RACEMASE_1"/>
    <property type="match status" value="1"/>
</dbReference>
<comment type="similarity">
    <text evidence="1">Belongs to the aspartate/glutamate racemases family.</text>
</comment>
<dbReference type="EMBL" id="UWPJ01000026">
    <property type="protein sequence ID" value="VCU71400.1"/>
    <property type="molecule type" value="Genomic_DNA"/>
</dbReference>
<dbReference type="InterPro" id="IPR001920">
    <property type="entry name" value="Asp/Glu_race"/>
</dbReference>
<dbReference type="InterPro" id="IPR018187">
    <property type="entry name" value="Asp/Glu_racemase_AS_1"/>
</dbReference>
<dbReference type="Gene3D" id="3.40.50.1860">
    <property type="match status" value="2"/>
</dbReference>
<gene>
    <name evidence="3" type="ORF">PIGHUM_03484</name>
</gene>
<dbReference type="InterPro" id="IPR004380">
    <property type="entry name" value="Asp_race"/>
</dbReference>
<dbReference type="RefSeq" id="WP_124080913.1">
    <property type="nucleotide sequence ID" value="NZ_UWPJ01000026.1"/>
</dbReference>
<accession>A0A3P4B716</accession>
<dbReference type="EC" id="5.1.1.13" evidence="3"/>
<dbReference type="InterPro" id="IPR015942">
    <property type="entry name" value="Asp/Glu/hydantoin_racemase"/>
</dbReference>